<gene>
    <name evidence="1" type="ORF">AVDCRST_MAG10-2222</name>
</gene>
<accession>A0A6J4II42</accession>
<dbReference type="AlphaFoldDB" id="A0A6J4II42"/>
<proteinExistence type="predicted"/>
<sequence length="109" mass="11642">MNQEPWISAVVTLSVPANDLASITPAKAHFTSAGFEVHAPLGSSFGIAGPKSLFESTFDRVLMVNDQELVTSVTTESGEADLPLDSLPESLRKVTESVRFIEPPPLVFG</sequence>
<organism evidence="1">
    <name type="scientific">uncultured Acidimicrobiales bacterium</name>
    <dbReference type="NCBI Taxonomy" id="310071"/>
    <lineage>
        <taxon>Bacteria</taxon>
        <taxon>Bacillati</taxon>
        <taxon>Actinomycetota</taxon>
        <taxon>Acidimicrobiia</taxon>
        <taxon>Acidimicrobiales</taxon>
        <taxon>environmental samples</taxon>
    </lineage>
</organism>
<evidence type="ECO:0000313" key="1">
    <source>
        <dbReference type="EMBL" id="CAA9250863.1"/>
    </source>
</evidence>
<dbReference type="EMBL" id="CADCTB010000140">
    <property type="protein sequence ID" value="CAA9250863.1"/>
    <property type="molecule type" value="Genomic_DNA"/>
</dbReference>
<reference evidence="1" key="1">
    <citation type="submission" date="2020-02" db="EMBL/GenBank/DDBJ databases">
        <authorList>
            <person name="Meier V. D."/>
        </authorList>
    </citation>
    <scope>NUCLEOTIDE SEQUENCE</scope>
    <source>
        <strain evidence="1">AVDCRST_MAG10</strain>
    </source>
</reference>
<protein>
    <submittedName>
        <fullName evidence="1">Uncharacterized protein</fullName>
    </submittedName>
</protein>
<name>A0A6J4II42_9ACTN</name>